<protein>
    <submittedName>
        <fullName evidence="1">Uncharacterized protein</fullName>
    </submittedName>
</protein>
<accession>A0ACC3NBF8</accession>
<organism evidence="1 2">
    <name type="scientific">Vermiconidia calcicola</name>
    <dbReference type="NCBI Taxonomy" id="1690605"/>
    <lineage>
        <taxon>Eukaryota</taxon>
        <taxon>Fungi</taxon>
        <taxon>Dikarya</taxon>
        <taxon>Ascomycota</taxon>
        <taxon>Pezizomycotina</taxon>
        <taxon>Dothideomycetes</taxon>
        <taxon>Dothideomycetidae</taxon>
        <taxon>Mycosphaerellales</taxon>
        <taxon>Extremaceae</taxon>
        <taxon>Vermiconidia</taxon>
    </lineage>
</organism>
<dbReference type="Proteomes" id="UP001281147">
    <property type="component" value="Unassembled WGS sequence"/>
</dbReference>
<gene>
    <name evidence="1" type="ORF">LTR37_008720</name>
</gene>
<sequence length="355" mass="39647">MPTYRGVTVALQSQYDAVTIPEYLPSTSSSPDLDKTKAYHSQHRQSSNARSVDLFIPTFPSSQFWISYKCRVPQPRAPGWADVRFYYFKLYVSGRCVLSWDFDGKKIVEKRGLFFPGASEKLHAGSGFEIRVFRAKARKREDAMYDVYGSLGTGGHGLNLKTTSRKKKGERQRFYTYALVDAKDEPYVTFKYTFCAREEFHALDHTDADDFNLEEPASYDNVFESSSSRGDLDHATPSPMLDSAGSMRRLSVPPRKQLTPTTTRKEPSSPVKKGITHGDSSRGGVSEDTRDFQQVTGKSGSQRRTLTVRTPSPVDGCRNRLPSPGTPPSQRKAATSGLLRSVVASALKRKEAKGR</sequence>
<evidence type="ECO:0000313" key="1">
    <source>
        <dbReference type="EMBL" id="KAK3713035.1"/>
    </source>
</evidence>
<name>A0ACC3NBF8_9PEZI</name>
<evidence type="ECO:0000313" key="2">
    <source>
        <dbReference type="Proteomes" id="UP001281147"/>
    </source>
</evidence>
<comment type="caution">
    <text evidence="1">The sequence shown here is derived from an EMBL/GenBank/DDBJ whole genome shotgun (WGS) entry which is preliminary data.</text>
</comment>
<reference evidence="1" key="1">
    <citation type="submission" date="2023-07" db="EMBL/GenBank/DDBJ databases">
        <title>Black Yeasts Isolated from many extreme environments.</title>
        <authorList>
            <person name="Coleine C."/>
            <person name="Stajich J.E."/>
            <person name="Selbmann L."/>
        </authorList>
    </citation>
    <scope>NUCLEOTIDE SEQUENCE</scope>
    <source>
        <strain evidence="1">CCFEE 5714</strain>
    </source>
</reference>
<keyword evidence="2" id="KW-1185">Reference proteome</keyword>
<proteinExistence type="predicted"/>
<dbReference type="EMBL" id="JAUTXU010000065">
    <property type="protein sequence ID" value="KAK3713035.1"/>
    <property type="molecule type" value="Genomic_DNA"/>
</dbReference>